<dbReference type="GO" id="GO:0000166">
    <property type="term" value="F:nucleotide binding"/>
    <property type="evidence" value="ECO:0007669"/>
    <property type="project" value="InterPro"/>
</dbReference>
<dbReference type="InterPro" id="IPR055170">
    <property type="entry name" value="GFO_IDH_MocA-like_dom"/>
</dbReference>
<protein>
    <submittedName>
        <fullName evidence="4">Putative dehydrogenase</fullName>
    </submittedName>
</protein>
<dbReference type="Pfam" id="PF22725">
    <property type="entry name" value="GFO_IDH_MocA_C3"/>
    <property type="match status" value="1"/>
</dbReference>
<evidence type="ECO:0000259" key="1">
    <source>
        <dbReference type="Pfam" id="PF01408"/>
    </source>
</evidence>
<dbReference type="Gene3D" id="3.40.50.720">
    <property type="entry name" value="NAD(P)-binding Rossmann-like Domain"/>
    <property type="match status" value="1"/>
</dbReference>
<dbReference type="AlphaFoldDB" id="A0A839TIU0"/>
<organism evidence="4 5">
    <name type="scientific">Paenibacillus rhizosphaerae</name>
    <dbReference type="NCBI Taxonomy" id="297318"/>
    <lineage>
        <taxon>Bacteria</taxon>
        <taxon>Bacillati</taxon>
        <taxon>Bacillota</taxon>
        <taxon>Bacilli</taxon>
        <taxon>Bacillales</taxon>
        <taxon>Paenibacillaceae</taxon>
        <taxon>Paenibacillus</taxon>
    </lineage>
</organism>
<dbReference type="Proteomes" id="UP000517523">
    <property type="component" value="Unassembled WGS sequence"/>
</dbReference>
<dbReference type="Gene3D" id="2.60.120.10">
    <property type="entry name" value="Jelly Rolls"/>
    <property type="match status" value="1"/>
</dbReference>
<dbReference type="Pfam" id="PF01408">
    <property type="entry name" value="GFO_IDH_MocA"/>
    <property type="match status" value="1"/>
</dbReference>
<dbReference type="PANTHER" id="PTHR43377:SF1">
    <property type="entry name" value="BILIVERDIN REDUCTASE A"/>
    <property type="match status" value="1"/>
</dbReference>
<dbReference type="InterPro" id="IPR051450">
    <property type="entry name" value="Gfo/Idh/MocA_Oxidoreductases"/>
</dbReference>
<proteinExistence type="predicted"/>
<comment type="caution">
    <text evidence="4">The sequence shown here is derived from an EMBL/GenBank/DDBJ whole genome shotgun (WGS) entry which is preliminary data.</text>
</comment>
<dbReference type="RefSeq" id="WP_183580146.1">
    <property type="nucleotide sequence ID" value="NZ_JACHXJ010000001.1"/>
</dbReference>
<dbReference type="InterPro" id="IPR036291">
    <property type="entry name" value="NAD(P)-bd_dom_sf"/>
</dbReference>
<dbReference type="SUPFAM" id="SSF51735">
    <property type="entry name" value="NAD(P)-binding Rossmann-fold domains"/>
    <property type="match status" value="1"/>
</dbReference>
<evidence type="ECO:0000313" key="5">
    <source>
        <dbReference type="Proteomes" id="UP000517523"/>
    </source>
</evidence>
<dbReference type="PANTHER" id="PTHR43377">
    <property type="entry name" value="BILIVERDIN REDUCTASE A"/>
    <property type="match status" value="1"/>
</dbReference>
<evidence type="ECO:0000313" key="4">
    <source>
        <dbReference type="EMBL" id="MBB3126634.1"/>
    </source>
</evidence>
<dbReference type="InterPro" id="IPR000683">
    <property type="entry name" value="Gfo/Idh/MocA-like_OxRdtase_N"/>
</dbReference>
<dbReference type="SUPFAM" id="SSF51182">
    <property type="entry name" value="RmlC-like cupins"/>
    <property type="match status" value="1"/>
</dbReference>
<reference evidence="4 5" key="1">
    <citation type="submission" date="2020-08" db="EMBL/GenBank/DDBJ databases">
        <title>Genomic Encyclopedia of Type Strains, Phase III (KMG-III): the genomes of soil and plant-associated and newly described type strains.</title>
        <authorList>
            <person name="Whitman W."/>
        </authorList>
    </citation>
    <scope>NUCLEOTIDE SEQUENCE [LARGE SCALE GENOMIC DNA]</scope>
    <source>
        <strain evidence="4 5">CECT 5831</strain>
    </source>
</reference>
<evidence type="ECO:0000259" key="2">
    <source>
        <dbReference type="Pfam" id="PF07883"/>
    </source>
</evidence>
<dbReference type="InterPro" id="IPR011051">
    <property type="entry name" value="RmlC_Cupin_sf"/>
</dbReference>
<name>A0A839TIU0_9BACL</name>
<evidence type="ECO:0000259" key="3">
    <source>
        <dbReference type="Pfam" id="PF22725"/>
    </source>
</evidence>
<feature type="domain" description="Cupin type-2" evidence="2">
    <location>
        <begin position="357"/>
        <end position="422"/>
    </location>
</feature>
<gene>
    <name evidence="4" type="ORF">FHS19_001288</name>
</gene>
<sequence>MKALLVGLGGFGGGWYRKLRSQHADIELVVADKDPGKRSIVEADGVPFYENVQEAIEREQPDLLINVTPREVHKRINELAFEHKLPVFCEKPIADNYEDAAAMVQRAEQEQIPFMIAENYRTFPAVRKLKQLLNEGAVGEPRSMECDFFRQRQKITLERDEVLEEVIIHHFDLLRYLSGREVSRLYASRRHVFHIVMDLQAGIQASFRCSLSSQGRETQWAGDWRIEGSLGSLTFVGGVLELATAEGIRRFEDFSDVEAPGPFTEFLRSLEDHRPGETNARDYLKNQALADYTRRSLRTGIPVDPSDSWGYGPAVIRNFLRAELKGSISHGGEGLVHGSKLFGSEDFDTPLKFLHYTVIPPGSSIGLHGHREDDELYVLLEGSGLMTVNGRTYRVEAGDIVLNKPWWKHGLRNDGDVPIKAIIFEAGVSK</sequence>
<feature type="domain" description="Gfo/Idh/MocA-like oxidoreductase N-terminal" evidence="1">
    <location>
        <begin position="2"/>
        <end position="115"/>
    </location>
</feature>
<accession>A0A839TIU0</accession>
<dbReference type="SUPFAM" id="SSF55347">
    <property type="entry name" value="Glyceraldehyde-3-phosphate dehydrogenase-like, C-terminal domain"/>
    <property type="match status" value="1"/>
</dbReference>
<dbReference type="EMBL" id="JACHXJ010000001">
    <property type="protein sequence ID" value="MBB3126634.1"/>
    <property type="molecule type" value="Genomic_DNA"/>
</dbReference>
<feature type="domain" description="GFO/IDH/MocA-like oxidoreductase" evidence="3">
    <location>
        <begin position="126"/>
        <end position="233"/>
    </location>
</feature>
<dbReference type="InterPro" id="IPR014710">
    <property type="entry name" value="RmlC-like_jellyroll"/>
</dbReference>
<dbReference type="InterPro" id="IPR013096">
    <property type="entry name" value="Cupin_2"/>
</dbReference>
<dbReference type="Pfam" id="PF07883">
    <property type="entry name" value="Cupin_2"/>
    <property type="match status" value="1"/>
</dbReference>
<dbReference type="Gene3D" id="3.30.360.10">
    <property type="entry name" value="Dihydrodipicolinate Reductase, domain 2"/>
    <property type="match status" value="1"/>
</dbReference>